<dbReference type="EMBL" id="FLUM01000001">
    <property type="protein sequence ID" value="SBV91257.1"/>
    <property type="molecule type" value="Genomic_DNA"/>
</dbReference>
<dbReference type="Pfam" id="PF18096">
    <property type="entry name" value="Thump_like"/>
    <property type="match status" value="1"/>
</dbReference>
<dbReference type="InterPro" id="IPR054168">
    <property type="entry name" value="PG_1098_Fer"/>
</dbReference>
<name>A0A212IVN5_9BACT</name>
<evidence type="ECO:0000259" key="1">
    <source>
        <dbReference type="Pfam" id="PF18096"/>
    </source>
</evidence>
<dbReference type="Gene3D" id="1.10.10.1110">
    <property type="entry name" value="Methyltransferase PG1098, N-terminal domain"/>
    <property type="match status" value="1"/>
</dbReference>
<accession>A0A212IVN5</accession>
<evidence type="ECO:0000259" key="2">
    <source>
        <dbReference type="Pfam" id="PF22013"/>
    </source>
</evidence>
<organism evidence="3">
    <name type="scientific">uncultured Dysgonomonas sp</name>
    <dbReference type="NCBI Taxonomy" id="206096"/>
    <lineage>
        <taxon>Bacteria</taxon>
        <taxon>Pseudomonadati</taxon>
        <taxon>Bacteroidota</taxon>
        <taxon>Bacteroidia</taxon>
        <taxon>Bacteroidales</taxon>
        <taxon>Dysgonomonadaceae</taxon>
        <taxon>Dysgonomonas</taxon>
        <taxon>environmental samples</taxon>
    </lineage>
</organism>
<gene>
    <name evidence="3" type="ORF">KL86DYS1_10294</name>
</gene>
<proteinExistence type="predicted"/>
<reference evidence="3" key="1">
    <citation type="submission" date="2016-04" db="EMBL/GenBank/DDBJ databases">
        <authorList>
            <person name="Evans L.H."/>
            <person name="Alamgir A."/>
            <person name="Owens N."/>
            <person name="Weber N.D."/>
            <person name="Virtaneva K."/>
            <person name="Barbian K."/>
            <person name="Babar A."/>
            <person name="Rosenke K."/>
        </authorList>
    </citation>
    <scope>NUCLEOTIDE SEQUENCE</scope>
    <source>
        <strain evidence="3">86-1</strain>
    </source>
</reference>
<dbReference type="InterPro" id="IPR041497">
    <property type="entry name" value="Thump-like"/>
</dbReference>
<dbReference type="SUPFAM" id="SSF53335">
    <property type="entry name" value="S-adenosyl-L-methionine-dependent methyltransferases"/>
    <property type="match status" value="1"/>
</dbReference>
<dbReference type="AlphaFoldDB" id="A0A212IVN5"/>
<feature type="domain" description="THUMP-like" evidence="1">
    <location>
        <begin position="319"/>
        <end position="390"/>
    </location>
</feature>
<sequence>MNLSDELKAFIRTHEADDVHSLALQAKQYADIDMQMAIRQIAGRKIAKEKIPSWHANNNIVYPKHLSMEQCSSEQTARFKASLCRGESMADLTGGFGVDCSFLAHSFKDVTYVEQQSELTEIAVHNFKILEQDIKVVNEDAVKYLSAMSPASLIYIDPARRDNTGKKTVQIDDCTPNILDIESLLEEKSEQVMIKLSPMLDISLAVRSMKSVSDVYIISVNNECKELLFIKKRGNTDKTLYHCVNIQNSNTDIYTFRKEDEDDLFLDYATKIAKYLYEPNASILKGGAYKSIAKAYSLDKLNPSSHLYVSDVLCENFPGRKFIVDNICSLNKKDVKDFLTGIKQANITTRNFPLSVQEIRKKTGLKDGGDIYIFATTLADDRKVLLICRKA</sequence>
<dbReference type="Pfam" id="PF22013">
    <property type="entry name" value="PG_1098_Fer"/>
    <property type="match status" value="1"/>
</dbReference>
<dbReference type="Gene3D" id="3.40.50.150">
    <property type="entry name" value="Vaccinia Virus protein VP39"/>
    <property type="match status" value="1"/>
</dbReference>
<evidence type="ECO:0000313" key="3">
    <source>
        <dbReference type="EMBL" id="SBV91257.1"/>
    </source>
</evidence>
<feature type="domain" description="PG-1098 ferredoxin-like" evidence="2">
    <location>
        <begin position="275"/>
        <end position="318"/>
    </location>
</feature>
<dbReference type="InterPro" id="IPR029063">
    <property type="entry name" value="SAM-dependent_MTases_sf"/>
</dbReference>
<dbReference type="RefSeq" id="WP_296938161.1">
    <property type="nucleotide sequence ID" value="NZ_LT599032.1"/>
</dbReference>
<protein>
    <submittedName>
        <fullName evidence="3">Uncharacterized protein</fullName>
    </submittedName>
</protein>